<dbReference type="EMBL" id="CP158297">
    <property type="protein sequence ID" value="XBV83794.1"/>
    <property type="molecule type" value="Genomic_DNA"/>
</dbReference>
<evidence type="ECO:0000313" key="5">
    <source>
        <dbReference type="EMBL" id="XBV83794.1"/>
    </source>
</evidence>
<geneLocation type="plasmid" evidence="5">
    <name>pDson01</name>
</geneLocation>
<accession>A0AAU7U5R7</accession>
<dbReference type="PROSITE" id="PS50949">
    <property type="entry name" value="HTH_GNTR"/>
    <property type="match status" value="1"/>
</dbReference>
<keyword evidence="3" id="KW-0804">Transcription</keyword>
<dbReference type="Pfam" id="PF07729">
    <property type="entry name" value="FCD"/>
    <property type="match status" value="1"/>
</dbReference>
<dbReference type="InterPro" id="IPR000524">
    <property type="entry name" value="Tscrpt_reg_HTH_GntR"/>
</dbReference>
<dbReference type="KEGG" id="dsc:ABOD76_01715"/>
<evidence type="ECO:0000256" key="2">
    <source>
        <dbReference type="ARBA" id="ARBA00023125"/>
    </source>
</evidence>
<feature type="domain" description="HTH gntR-type" evidence="4">
    <location>
        <begin position="4"/>
        <end position="71"/>
    </location>
</feature>
<dbReference type="InterPro" id="IPR036390">
    <property type="entry name" value="WH_DNA-bd_sf"/>
</dbReference>
<name>A0AAU7U5R7_9DEIO</name>
<dbReference type="SMART" id="SM00345">
    <property type="entry name" value="HTH_GNTR"/>
    <property type="match status" value="1"/>
</dbReference>
<dbReference type="InterPro" id="IPR008920">
    <property type="entry name" value="TF_FadR/GntR_C"/>
</dbReference>
<dbReference type="PANTHER" id="PTHR43537:SF41">
    <property type="entry name" value="TRANSCRIPTIONAL REGULATORY PROTEIN"/>
    <property type="match status" value="1"/>
</dbReference>
<dbReference type="SMART" id="SM00895">
    <property type="entry name" value="FCD"/>
    <property type="match status" value="1"/>
</dbReference>
<dbReference type="Gene3D" id="1.20.120.530">
    <property type="entry name" value="GntR ligand-binding domain-like"/>
    <property type="match status" value="1"/>
</dbReference>
<keyword evidence="1" id="KW-0805">Transcription regulation</keyword>
<dbReference type="PANTHER" id="PTHR43537">
    <property type="entry name" value="TRANSCRIPTIONAL REGULATOR, GNTR FAMILY"/>
    <property type="match status" value="1"/>
</dbReference>
<dbReference type="Gene3D" id="1.10.10.10">
    <property type="entry name" value="Winged helix-like DNA-binding domain superfamily/Winged helix DNA-binding domain"/>
    <property type="match status" value="1"/>
</dbReference>
<dbReference type="GO" id="GO:0003700">
    <property type="term" value="F:DNA-binding transcription factor activity"/>
    <property type="evidence" value="ECO:0007669"/>
    <property type="project" value="InterPro"/>
</dbReference>
<evidence type="ECO:0000256" key="1">
    <source>
        <dbReference type="ARBA" id="ARBA00023015"/>
    </source>
</evidence>
<protein>
    <submittedName>
        <fullName evidence="5">GntR family transcriptional regulator</fullName>
    </submittedName>
</protein>
<organism evidence="5">
    <name type="scientific">Deinococcus sonorensis KR-87</name>
    <dbReference type="NCBI Taxonomy" id="694439"/>
    <lineage>
        <taxon>Bacteria</taxon>
        <taxon>Thermotogati</taxon>
        <taxon>Deinococcota</taxon>
        <taxon>Deinococci</taxon>
        <taxon>Deinococcales</taxon>
        <taxon>Deinococcaceae</taxon>
        <taxon>Deinococcus</taxon>
    </lineage>
</organism>
<dbReference type="SUPFAM" id="SSF48008">
    <property type="entry name" value="GntR ligand-binding domain-like"/>
    <property type="match status" value="1"/>
</dbReference>
<dbReference type="CDD" id="cd07377">
    <property type="entry name" value="WHTH_GntR"/>
    <property type="match status" value="1"/>
</dbReference>
<dbReference type="AlphaFoldDB" id="A0AAU7U5R7"/>
<dbReference type="GO" id="GO:0003677">
    <property type="term" value="F:DNA binding"/>
    <property type="evidence" value="ECO:0007669"/>
    <property type="project" value="UniProtKB-KW"/>
</dbReference>
<sequence length="233" mass="26034">MFPRTVKTSLVTLLRDEIVRGTFEPGERLRLEDLAQRFSVSTMPIREALGALEAEGLVTIQPHRGAQVTLFTPDEIRELYEVRAVLEQLATVKATPKLTDADLDALDALVAEMEHPEGHIDVVRFSENNMAFHGLIYDRAGMPHLAAQIRDLRYRVQHYLHKHLESTNYTTVNNVEHRRLVELLRAGKAKAAGQEMHGHILQTGLKIASIMAREALGGGLAVRPPRTRKAAAD</sequence>
<dbReference type="RefSeq" id="WP_350241549.1">
    <property type="nucleotide sequence ID" value="NZ_CP158297.1"/>
</dbReference>
<dbReference type="InterPro" id="IPR036388">
    <property type="entry name" value="WH-like_DNA-bd_sf"/>
</dbReference>
<proteinExistence type="predicted"/>
<dbReference type="Pfam" id="PF00392">
    <property type="entry name" value="GntR"/>
    <property type="match status" value="1"/>
</dbReference>
<reference evidence="5" key="1">
    <citation type="submission" date="2024-06" db="EMBL/GenBank/DDBJ databases">
        <title>Draft Genome Sequence of Deinococcus sonorensis Type Strain KR-87, a Biofilm Producing Representative of the Genus Deinococcus.</title>
        <authorList>
            <person name="Boren L.S."/>
            <person name="Grosso R.A."/>
            <person name="Hugenberg-Cox A.N."/>
            <person name="Hill J.T.E."/>
            <person name="Albert C.M."/>
            <person name="Tuohy J.M."/>
        </authorList>
    </citation>
    <scope>NUCLEOTIDE SEQUENCE</scope>
    <source>
        <strain evidence="5">KR-87</strain>
        <plasmid evidence="5">pDson01</plasmid>
    </source>
</reference>
<keyword evidence="2" id="KW-0238">DNA-binding</keyword>
<keyword evidence="5" id="KW-0614">Plasmid</keyword>
<evidence type="ECO:0000259" key="4">
    <source>
        <dbReference type="PROSITE" id="PS50949"/>
    </source>
</evidence>
<dbReference type="InterPro" id="IPR011711">
    <property type="entry name" value="GntR_C"/>
</dbReference>
<gene>
    <name evidence="5" type="ORF">ABOD76_01715</name>
</gene>
<dbReference type="SUPFAM" id="SSF46785">
    <property type="entry name" value="Winged helix' DNA-binding domain"/>
    <property type="match status" value="1"/>
</dbReference>
<evidence type="ECO:0000256" key="3">
    <source>
        <dbReference type="ARBA" id="ARBA00023163"/>
    </source>
</evidence>